<gene>
    <name evidence="2" type="ORF">B0T23DRAFT_150105</name>
</gene>
<reference evidence="2 3" key="1">
    <citation type="journal article" date="2023" name="Mol. Phylogenet. Evol.">
        <title>Genome-scale phylogeny and comparative genomics of the fungal order Sordariales.</title>
        <authorList>
            <person name="Hensen N."/>
            <person name="Bonometti L."/>
            <person name="Westerberg I."/>
            <person name="Brannstrom I.O."/>
            <person name="Guillou S."/>
            <person name="Cros-Aarteil S."/>
            <person name="Calhoun S."/>
            <person name="Haridas S."/>
            <person name="Kuo A."/>
            <person name="Mondo S."/>
            <person name="Pangilinan J."/>
            <person name="Riley R."/>
            <person name="LaButti K."/>
            <person name="Andreopoulos B."/>
            <person name="Lipzen A."/>
            <person name="Chen C."/>
            <person name="Yan M."/>
            <person name="Daum C."/>
            <person name="Ng V."/>
            <person name="Clum A."/>
            <person name="Steindorff A."/>
            <person name="Ohm R.A."/>
            <person name="Martin F."/>
            <person name="Silar P."/>
            <person name="Natvig D.O."/>
            <person name="Lalanne C."/>
            <person name="Gautier V."/>
            <person name="Ament-Velasquez S.L."/>
            <person name="Kruys A."/>
            <person name="Hutchinson M.I."/>
            <person name="Powell A.J."/>
            <person name="Barry K."/>
            <person name="Miller A.N."/>
            <person name="Grigoriev I.V."/>
            <person name="Debuchy R."/>
            <person name="Gladieux P."/>
            <person name="Hiltunen Thoren M."/>
            <person name="Johannesson H."/>
        </authorList>
    </citation>
    <scope>NUCLEOTIDE SEQUENCE [LARGE SCALE GENOMIC DNA]</scope>
    <source>
        <strain evidence="2 3">FGSC 10403</strain>
    </source>
</reference>
<proteinExistence type="predicted"/>
<feature type="domain" description="Heterokaryon incompatibility" evidence="1">
    <location>
        <begin position="223"/>
        <end position="379"/>
    </location>
</feature>
<dbReference type="AlphaFoldDB" id="A0AAJ0I898"/>
<organism evidence="2 3">
    <name type="scientific">Neurospora hispaniola</name>
    <dbReference type="NCBI Taxonomy" id="588809"/>
    <lineage>
        <taxon>Eukaryota</taxon>
        <taxon>Fungi</taxon>
        <taxon>Dikarya</taxon>
        <taxon>Ascomycota</taxon>
        <taxon>Pezizomycotina</taxon>
        <taxon>Sordariomycetes</taxon>
        <taxon>Sordariomycetidae</taxon>
        <taxon>Sordariales</taxon>
        <taxon>Sordariaceae</taxon>
        <taxon>Neurospora</taxon>
    </lineage>
</organism>
<evidence type="ECO:0000259" key="1">
    <source>
        <dbReference type="Pfam" id="PF06985"/>
    </source>
</evidence>
<dbReference type="PANTHER" id="PTHR33112:SF11">
    <property type="entry name" value="HETEROKARYON INCOMPATIBILITY DOMAIN-CONTAINING PROTEIN"/>
    <property type="match status" value="1"/>
</dbReference>
<dbReference type="Proteomes" id="UP001285908">
    <property type="component" value="Unassembled WGS sequence"/>
</dbReference>
<evidence type="ECO:0000313" key="2">
    <source>
        <dbReference type="EMBL" id="KAK3492805.1"/>
    </source>
</evidence>
<accession>A0AAJ0I898</accession>
<dbReference type="Pfam" id="PF06985">
    <property type="entry name" value="HET"/>
    <property type="match status" value="1"/>
</dbReference>
<name>A0AAJ0I898_9PEZI</name>
<sequence>MICSVCQTTLQAAISHFRIAKNQDEGHLFQPISDNGPNGEYVEDHHRTWNGLKDSANQKCHICSWVLLCIPEADKRSLDILWQKIATGKIPNAYGNAAFQLILNYRRHQDCQCFTFRFRILCIPETSDRAPAFFAEDLSREYQFVLDLIQEKPYAVPTLETSTWSPRAQRLAKSWVGNCVDNHKQCRYSRSDTGWYPTRLLDLGESTEVRLIETKDTKPAGPYATVTHRWGQVDEDFVLNKHKYPQLMKGIPLGSMPRLFRDTILVARSLGVQYLWIDSLCIFQDKDDKTDWAHEASLMERVYSYSYCNISAADARSCSRPLFNVRDPQSINPKTLTLDIVSDEIGGVIPAQFYVYNCDFWVRQVSNALVNSRAWVLQERILAPRVLHFGKRQLMWECCERDAAEVFPHGLHPELAASELVRFKSFNLERDQGNQLGYFVNSELPMARLLWNRIIWNYTECDISHFEDKLIACSGVAKRFESLLQDTYVAGMWRTDLEAQLLWAKSTVGPGLRPGVYRAPSWSWASIDGVIWPSTWPQDGCLFEIEDVHLSYATPDKTGGVTAGWLRLRGVLLETKLIRVREHEAAFDLCLEGVSVAAAPTPHNGRMSPHVIFDISEGSVDYENVEGRIFSMVGHAGNEDFAMKLLLFKVVDEQQGVFERIGTVLVYLDDQVEKILSVRREPEKPPLPCAEFKDGKHTIIVI</sequence>
<dbReference type="PANTHER" id="PTHR33112">
    <property type="entry name" value="DOMAIN PROTEIN, PUTATIVE-RELATED"/>
    <property type="match status" value="1"/>
</dbReference>
<dbReference type="RefSeq" id="XP_062693263.1">
    <property type="nucleotide sequence ID" value="XM_062832518.1"/>
</dbReference>
<dbReference type="InterPro" id="IPR010730">
    <property type="entry name" value="HET"/>
</dbReference>
<keyword evidence="3" id="KW-1185">Reference proteome</keyword>
<dbReference type="EMBL" id="JAULSX010000004">
    <property type="protein sequence ID" value="KAK3492805.1"/>
    <property type="molecule type" value="Genomic_DNA"/>
</dbReference>
<protein>
    <submittedName>
        <fullName evidence="2">Heterokaryon incompatibility protein-domain-containing protein</fullName>
    </submittedName>
</protein>
<evidence type="ECO:0000313" key="3">
    <source>
        <dbReference type="Proteomes" id="UP001285908"/>
    </source>
</evidence>
<dbReference type="GeneID" id="87870140"/>
<comment type="caution">
    <text evidence="2">The sequence shown here is derived from an EMBL/GenBank/DDBJ whole genome shotgun (WGS) entry which is preliminary data.</text>
</comment>